<proteinExistence type="predicted"/>
<protein>
    <submittedName>
        <fullName evidence="1">Uncharacterized protein</fullName>
    </submittedName>
</protein>
<dbReference type="Proteomes" id="UP000308886">
    <property type="component" value="Unassembled WGS sequence"/>
</dbReference>
<name>A0AC61QRM0_9BACT</name>
<gene>
    <name evidence="1" type="ORF">E5358_05265</name>
</gene>
<evidence type="ECO:0000313" key="2">
    <source>
        <dbReference type="Proteomes" id="UP000308886"/>
    </source>
</evidence>
<dbReference type="EMBL" id="SRZC01000007">
    <property type="protein sequence ID" value="TGX82748.1"/>
    <property type="molecule type" value="Genomic_DNA"/>
</dbReference>
<accession>A0AC61QRM0</accession>
<reference evidence="1" key="1">
    <citation type="submission" date="2019-04" db="EMBL/GenBank/DDBJ databases">
        <title>Microbes associate with the intestines of laboratory mice.</title>
        <authorList>
            <person name="Navarre W."/>
            <person name="Wong E."/>
            <person name="Huang K."/>
            <person name="Tropini C."/>
            <person name="Ng K."/>
            <person name="Yu B."/>
        </authorList>
    </citation>
    <scope>NUCLEOTIDE SEQUENCE</scope>
    <source>
        <strain evidence="1">NM73_A23</strain>
    </source>
</reference>
<sequence length="66" mass="7305">MKPGDKIIILPSCALTEMKLEPLVGLTATIVEVNDISGNIRGCWVNLPGQYLGEREWYIPYNSIGI</sequence>
<keyword evidence="2" id="KW-1185">Reference proteome</keyword>
<comment type="caution">
    <text evidence="1">The sequence shown here is derived from an EMBL/GenBank/DDBJ whole genome shotgun (WGS) entry which is preliminary data.</text>
</comment>
<organism evidence="1 2">
    <name type="scientific">Palleniella muris</name>
    <dbReference type="NCBI Taxonomy" id="3038145"/>
    <lineage>
        <taxon>Bacteria</taxon>
        <taxon>Pseudomonadati</taxon>
        <taxon>Bacteroidota</taxon>
        <taxon>Bacteroidia</taxon>
        <taxon>Bacteroidales</taxon>
        <taxon>Prevotellaceae</taxon>
        <taxon>Palleniella</taxon>
    </lineage>
</organism>
<evidence type="ECO:0000313" key="1">
    <source>
        <dbReference type="EMBL" id="TGX82748.1"/>
    </source>
</evidence>